<protein>
    <recommendedName>
        <fullName evidence="4">Glycosyltransferase 2-like domain-containing protein</fullName>
    </recommendedName>
</protein>
<evidence type="ECO:0000256" key="1">
    <source>
        <dbReference type="ARBA" id="ARBA00006739"/>
    </source>
</evidence>
<sequence length="300" mass="32690">MDALTVMIPARNAERTVEQAIRSVARSLDRDGRVLVVDDASEDDTAAVVHRVARRDRRVGLLDVGGKRLGVTGAANALLDAAETPLVARMDADDVSLPWRFRSQLSLMHRHDLDLVFSPALFIGPGRFSAAPQPLLGADPRSLTYELLLNCAVMQPSLTGRRSAILDAGGYRTVPAEDWDLWMRLALNGTRMGRTSLPSVAYRRHAAQTSSQESYKQAVSADAPTAHVHRDLCRATLGREYRAYAALTGPGAPPDEVADAEQLIDDVAAHASEFPLAERISIRSTAHGLRLRLRGRYPTA</sequence>
<comment type="caution">
    <text evidence="5">The sequence shown here is derived from an EMBL/GenBank/DDBJ whole genome shotgun (WGS) entry which is preliminary data.</text>
</comment>
<evidence type="ECO:0000256" key="3">
    <source>
        <dbReference type="ARBA" id="ARBA00022679"/>
    </source>
</evidence>
<dbReference type="CDD" id="cd00761">
    <property type="entry name" value="Glyco_tranf_GTA_type"/>
    <property type="match status" value="1"/>
</dbReference>
<feature type="domain" description="Glycosyltransferase 2-like" evidence="4">
    <location>
        <begin position="5"/>
        <end position="134"/>
    </location>
</feature>
<evidence type="ECO:0000313" key="5">
    <source>
        <dbReference type="EMBL" id="GGF13841.1"/>
    </source>
</evidence>
<dbReference type="Gene3D" id="3.90.550.10">
    <property type="entry name" value="Spore Coat Polysaccharide Biosynthesis Protein SpsA, Chain A"/>
    <property type="match status" value="1"/>
</dbReference>
<evidence type="ECO:0000256" key="2">
    <source>
        <dbReference type="ARBA" id="ARBA00022676"/>
    </source>
</evidence>
<dbReference type="EMBL" id="BMCS01000001">
    <property type="protein sequence ID" value="GGF13841.1"/>
    <property type="molecule type" value="Genomic_DNA"/>
</dbReference>
<keyword evidence="3" id="KW-0808">Transferase</keyword>
<dbReference type="Proteomes" id="UP000632454">
    <property type="component" value="Unassembled WGS sequence"/>
</dbReference>
<dbReference type="PANTHER" id="PTHR43685">
    <property type="entry name" value="GLYCOSYLTRANSFERASE"/>
    <property type="match status" value="1"/>
</dbReference>
<keyword evidence="2" id="KW-0328">Glycosyltransferase</keyword>
<dbReference type="PANTHER" id="PTHR43685:SF5">
    <property type="entry name" value="GLYCOSYLTRANSFERASE EPSE-RELATED"/>
    <property type="match status" value="1"/>
</dbReference>
<dbReference type="InterPro" id="IPR050834">
    <property type="entry name" value="Glycosyltransf_2"/>
</dbReference>
<evidence type="ECO:0000313" key="6">
    <source>
        <dbReference type="Proteomes" id="UP000632454"/>
    </source>
</evidence>
<organism evidence="5 6">
    <name type="scientific">Williamsia phyllosphaerae</name>
    <dbReference type="NCBI Taxonomy" id="885042"/>
    <lineage>
        <taxon>Bacteria</taxon>
        <taxon>Bacillati</taxon>
        <taxon>Actinomycetota</taxon>
        <taxon>Actinomycetes</taxon>
        <taxon>Mycobacteriales</taxon>
        <taxon>Nocardiaceae</taxon>
        <taxon>Williamsia</taxon>
    </lineage>
</organism>
<name>A0ABQ1UAC1_9NOCA</name>
<dbReference type="SUPFAM" id="SSF53448">
    <property type="entry name" value="Nucleotide-diphospho-sugar transferases"/>
    <property type="match status" value="1"/>
</dbReference>
<comment type="similarity">
    <text evidence="1">Belongs to the glycosyltransferase 2 family.</text>
</comment>
<proteinExistence type="inferred from homology"/>
<gene>
    <name evidence="5" type="ORF">GCM10007298_07300</name>
</gene>
<reference evidence="6" key="1">
    <citation type="journal article" date="2019" name="Int. J. Syst. Evol. Microbiol.">
        <title>The Global Catalogue of Microorganisms (GCM) 10K type strain sequencing project: providing services to taxonomists for standard genome sequencing and annotation.</title>
        <authorList>
            <consortium name="The Broad Institute Genomics Platform"/>
            <consortium name="The Broad Institute Genome Sequencing Center for Infectious Disease"/>
            <person name="Wu L."/>
            <person name="Ma J."/>
        </authorList>
    </citation>
    <scope>NUCLEOTIDE SEQUENCE [LARGE SCALE GENOMIC DNA]</scope>
    <source>
        <strain evidence="6">CCM 7855</strain>
    </source>
</reference>
<dbReference type="RefSeq" id="WP_188486976.1">
    <property type="nucleotide sequence ID" value="NZ_BMCS01000001.1"/>
</dbReference>
<dbReference type="Pfam" id="PF00535">
    <property type="entry name" value="Glycos_transf_2"/>
    <property type="match status" value="1"/>
</dbReference>
<accession>A0ABQ1UAC1</accession>
<dbReference type="InterPro" id="IPR029044">
    <property type="entry name" value="Nucleotide-diphossugar_trans"/>
</dbReference>
<evidence type="ECO:0000259" key="4">
    <source>
        <dbReference type="Pfam" id="PF00535"/>
    </source>
</evidence>
<dbReference type="InterPro" id="IPR001173">
    <property type="entry name" value="Glyco_trans_2-like"/>
</dbReference>
<keyword evidence="6" id="KW-1185">Reference proteome</keyword>